<keyword evidence="2" id="KW-0378">Hydrolase</keyword>
<gene>
    <name evidence="4" type="ORF">GCM10009741_40240</name>
</gene>
<dbReference type="Gene3D" id="1.10.439.10">
    <property type="entry name" value="Penicillin Amidohydrolase, domain 1"/>
    <property type="match status" value="1"/>
</dbReference>
<dbReference type="SUPFAM" id="SSF56235">
    <property type="entry name" value="N-terminal nucleophile aminohydrolases (Ntn hydrolases)"/>
    <property type="match status" value="1"/>
</dbReference>
<dbReference type="Pfam" id="PF01804">
    <property type="entry name" value="Penicil_amidase"/>
    <property type="match status" value="1"/>
</dbReference>
<evidence type="ECO:0008006" key="6">
    <source>
        <dbReference type="Google" id="ProtNLM"/>
    </source>
</evidence>
<reference evidence="4 5" key="1">
    <citation type="journal article" date="2019" name="Int. J. Syst. Evol. Microbiol.">
        <title>The Global Catalogue of Microorganisms (GCM) 10K type strain sequencing project: providing services to taxonomists for standard genome sequencing and annotation.</title>
        <authorList>
            <consortium name="The Broad Institute Genomics Platform"/>
            <consortium name="The Broad Institute Genome Sequencing Center for Infectious Disease"/>
            <person name="Wu L."/>
            <person name="Ma J."/>
        </authorList>
    </citation>
    <scope>NUCLEOTIDE SEQUENCE [LARGE SCALE GENOMIC DNA]</scope>
    <source>
        <strain evidence="4 5">JCM 14303</strain>
    </source>
</reference>
<evidence type="ECO:0000256" key="3">
    <source>
        <dbReference type="ARBA" id="ARBA00023145"/>
    </source>
</evidence>
<dbReference type="InterPro" id="IPR002692">
    <property type="entry name" value="S45"/>
</dbReference>
<evidence type="ECO:0000256" key="1">
    <source>
        <dbReference type="ARBA" id="ARBA00006586"/>
    </source>
</evidence>
<dbReference type="InterPro" id="IPR043147">
    <property type="entry name" value="Penicillin_amidase_A-knob"/>
</dbReference>
<dbReference type="Gene3D" id="2.30.120.10">
    <property type="match status" value="1"/>
</dbReference>
<comment type="similarity">
    <text evidence="1">Belongs to the peptidase S45 family.</text>
</comment>
<comment type="caution">
    <text evidence="4">The sequence shown here is derived from an EMBL/GenBank/DDBJ whole genome shotgun (WGS) entry which is preliminary data.</text>
</comment>
<dbReference type="PANTHER" id="PTHR34218">
    <property type="entry name" value="PEPTIDASE S45 PENICILLIN AMIDASE"/>
    <property type="match status" value="1"/>
</dbReference>
<accession>A0ABN2B8F2</accession>
<protein>
    <recommendedName>
        <fullName evidence="6">Penicillin amidase</fullName>
    </recommendedName>
</protein>
<dbReference type="EMBL" id="BAAANC010000002">
    <property type="protein sequence ID" value="GAA1533904.1"/>
    <property type="molecule type" value="Genomic_DNA"/>
</dbReference>
<evidence type="ECO:0000313" key="5">
    <source>
        <dbReference type="Proteomes" id="UP001500363"/>
    </source>
</evidence>
<dbReference type="Gene3D" id="1.10.1400.10">
    <property type="match status" value="1"/>
</dbReference>
<keyword evidence="5" id="KW-1185">Reference proteome</keyword>
<proteinExistence type="inferred from homology"/>
<evidence type="ECO:0000256" key="2">
    <source>
        <dbReference type="ARBA" id="ARBA00022801"/>
    </source>
</evidence>
<dbReference type="InterPro" id="IPR043146">
    <property type="entry name" value="Penicillin_amidase_N_B-knob"/>
</dbReference>
<organism evidence="4 5">
    <name type="scientific">Kribbella lupini</name>
    <dbReference type="NCBI Taxonomy" id="291602"/>
    <lineage>
        <taxon>Bacteria</taxon>
        <taxon>Bacillati</taxon>
        <taxon>Actinomycetota</taxon>
        <taxon>Actinomycetes</taxon>
        <taxon>Propionibacteriales</taxon>
        <taxon>Kribbellaceae</taxon>
        <taxon>Kribbella</taxon>
    </lineage>
</organism>
<dbReference type="InterPro" id="IPR023343">
    <property type="entry name" value="Penicillin_amidase_dom1"/>
</dbReference>
<dbReference type="RefSeq" id="WP_344176121.1">
    <property type="nucleotide sequence ID" value="NZ_BAAANC010000002.1"/>
</dbReference>
<name>A0ABN2B8F2_9ACTN</name>
<dbReference type="Gene3D" id="3.60.20.10">
    <property type="entry name" value="Glutamine Phosphoribosylpyrophosphate, subunit 1, domain 1"/>
    <property type="match status" value="1"/>
</dbReference>
<dbReference type="Proteomes" id="UP001500363">
    <property type="component" value="Unassembled WGS sequence"/>
</dbReference>
<dbReference type="InterPro" id="IPR014395">
    <property type="entry name" value="Pen/GL7ACA/AHL_acylase"/>
</dbReference>
<dbReference type="PIRSF" id="PIRSF001227">
    <property type="entry name" value="Pen_acylase"/>
    <property type="match status" value="1"/>
</dbReference>
<dbReference type="InterPro" id="IPR029055">
    <property type="entry name" value="Ntn_hydrolases_N"/>
</dbReference>
<dbReference type="PANTHER" id="PTHR34218:SF4">
    <property type="entry name" value="ACYL-HOMOSERINE LACTONE ACYLASE QUIP"/>
    <property type="match status" value="1"/>
</dbReference>
<keyword evidence="3" id="KW-0865">Zymogen</keyword>
<evidence type="ECO:0000313" key="4">
    <source>
        <dbReference type="EMBL" id="GAA1533904.1"/>
    </source>
</evidence>
<sequence length="679" mass="74059">MKVYRDSWGVPHLRADDPLSLVRLQGRNVAGDRAWQIETQRRKYLGTTAAFLGAVGVAWDTFARQARLADTAERCFRALDGDTRAWVEAYVAGVNEGLPAGAAQAPEFAKTGLTLQEWEPWAPLGIWMAVHILFAGFPSKLWREQVALHLGDDAMDVFTSEGPRTSGSNGWMIPGALTATGTALIAGDPHRYVESPGVYQQLRLACPAYDVLGLAVPGIPGIAHFGHAGDVAWAITNASADYQDLYEEQLRRTADGVEALGPDGWEAATVHTESVEIAGRDAVAVEVIETARGPVVIGGPDADRAVSLRYPPRVTGRLGFEVLPRLLQATDVAAVDAALEKWVEPVNVVLAADTSGGLLHRTAGLVPRRDPENQLRVVPAWESKHQWESWIDPMPRATVDGVAVMANARDLAAPLGVEFAAPHRFRRIHELLTARDGWTVEDMPTIHTDTWLGSAGSIVDPMRDLADLSPDAAELRGRLQRWDRRMDATSTTASSYAAIRKALSRRITAHPAIAALDDIDSTEMFLPYLDLLTHVSFALENLLTSDLDIDFAALLRESLEEVAARKPRGSWGETHQLSPVQLIRGPLFTRDEEPIDLGLSGDHHCVWSTSSVPGTTDLTVRASVARYAWDLGDRTKSGWSVPLGASGVLGDEHHHDQLPLWLRGELAPIVTDWDQLTPE</sequence>